<comment type="caution">
    <text evidence="3">The sequence shown here is derived from an EMBL/GenBank/DDBJ whole genome shotgun (WGS) entry which is preliminary data.</text>
</comment>
<dbReference type="RefSeq" id="WP_214160231.1">
    <property type="nucleotide sequence ID" value="NZ_JAHBAY010000019.1"/>
</dbReference>
<keyword evidence="4" id="KW-1185">Reference proteome</keyword>
<evidence type="ECO:0000256" key="2">
    <source>
        <dbReference type="SAM" id="Phobius"/>
    </source>
</evidence>
<evidence type="ECO:0000313" key="4">
    <source>
        <dbReference type="Proteomes" id="UP001197247"/>
    </source>
</evidence>
<feature type="region of interest" description="Disordered" evidence="1">
    <location>
        <begin position="411"/>
        <end position="451"/>
    </location>
</feature>
<gene>
    <name evidence="3" type="ORF">KIH74_32400</name>
</gene>
<protein>
    <submittedName>
        <fullName evidence="3">Uncharacterized protein</fullName>
    </submittedName>
</protein>
<accession>A0ABS5TSD3</accession>
<reference evidence="3 4" key="1">
    <citation type="submission" date="2021-05" db="EMBL/GenBank/DDBJ databases">
        <title>Kineosporia and Streptomyces sp. nov. two new marine actinobacteria isolated from Coral.</title>
        <authorList>
            <person name="Buangrab K."/>
            <person name="Sutthacheep M."/>
            <person name="Yeemin T."/>
            <person name="Harunari E."/>
            <person name="Igarashi Y."/>
            <person name="Kanchanasin P."/>
            <person name="Tanasupawat S."/>
            <person name="Phongsopitanun W."/>
        </authorList>
    </citation>
    <scope>NUCLEOTIDE SEQUENCE [LARGE SCALE GENOMIC DNA]</scope>
    <source>
        <strain evidence="3 4">J2-2</strain>
    </source>
</reference>
<keyword evidence="2" id="KW-0812">Transmembrane</keyword>
<feature type="compositionally biased region" description="Low complexity" evidence="1">
    <location>
        <begin position="156"/>
        <end position="181"/>
    </location>
</feature>
<feature type="compositionally biased region" description="Low complexity" evidence="1">
    <location>
        <begin position="1"/>
        <end position="60"/>
    </location>
</feature>
<feature type="compositionally biased region" description="Gly residues" evidence="1">
    <location>
        <begin position="80"/>
        <end position="94"/>
    </location>
</feature>
<sequence>MPRTAAGSGSGSADGSADGPAQAPADAGSEAGRPTTGAQPGQLGQPGQLSQPGQLGQPAPFNQAGHPDEPGYSDPSGRPGPFGGFGQPGPGGQFGQTASGQTASGQPGFGQPGPFNPSGSQQPGPNQFGYPGQPGQPGPNQFGYPGQPGSNQFGYPGQPGQPGSNQPGQPGQPGSPQWGTPPTGPKSSSTNKKIVLGVIGAVLALVLIGAGAVAVTRGGGSDGTAAADGEEVAATTLATPFVEAANALKVSEGVSYEDDSYSVKITKSGDMVGTVSYDTPILRADDITYAQLSPYEVDDVIPYMKDYRGGTADEWVELERSSLDTMDIDHSAPASPSALGDALLTALDDDSTDFSPTVEGYEDSLATADAGEETNTTVSLDGTTPALMAQTSAGPVYVSATAPYRVLNVPAGLATGSGSDTTGSGDTTATDGASSESSTRDGSGTGTGENVAFRKSAITPYVSAREGVQIAELSSDQLSRAYDDMIGYAEKFDSVLDSQVEITVDSTKKSCKASKCTASIKVTTRPYTSSGTAESTRIGVHVSYQINAYNYVNEPDLTCTTVVDMPAKGTKTLKCAVDATAMLKKAAKESYLHDISMSYSAIGLSDTDFDALVESLKSRQGSTAASQ</sequence>
<organism evidence="3 4">
    <name type="scientific">Kineosporia corallincola</name>
    <dbReference type="NCBI Taxonomy" id="2835133"/>
    <lineage>
        <taxon>Bacteria</taxon>
        <taxon>Bacillati</taxon>
        <taxon>Actinomycetota</taxon>
        <taxon>Actinomycetes</taxon>
        <taxon>Kineosporiales</taxon>
        <taxon>Kineosporiaceae</taxon>
        <taxon>Kineosporia</taxon>
    </lineage>
</organism>
<name>A0ABS5TSD3_9ACTN</name>
<dbReference type="Proteomes" id="UP001197247">
    <property type="component" value="Unassembled WGS sequence"/>
</dbReference>
<feature type="compositionally biased region" description="Low complexity" evidence="1">
    <location>
        <begin position="112"/>
        <end position="149"/>
    </location>
</feature>
<keyword evidence="2" id="KW-0472">Membrane</keyword>
<keyword evidence="2" id="KW-1133">Transmembrane helix</keyword>
<dbReference type="EMBL" id="JAHBAY010000019">
    <property type="protein sequence ID" value="MBT0773691.1"/>
    <property type="molecule type" value="Genomic_DNA"/>
</dbReference>
<feature type="transmembrane region" description="Helical" evidence="2">
    <location>
        <begin position="194"/>
        <end position="215"/>
    </location>
</feature>
<evidence type="ECO:0000313" key="3">
    <source>
        <dbReference type="EMBL" id="MBT0773691.1"/>
    </source>
</evidence>
<feature type="region of interest" description="Disordered" evidence="1">
    <location>
        <begin position="1"/>
        <end position="189"/>
    </location>
</feature>
<proteinExistence type="predicted"/>
<evidence type="ECO:0000256" key="1">
    <source>
        <dbReference type="SAM" id="MobiDB-lite"/>
    </source>
</evidence>
<feature type="compositionally biased region" description="Low complexity" evidence="1">
    <location>
        <begin position="414"/>
        <end position="442"/>
    </location>
</feature>